<accession>A0A838YWB4</accession>
<dbReference type="AlphaFoldDB" id="A0A838YWB4"/>
<dbReference type="Pfam" id="PF04340">
    <property type="entry name" value="DUF484"/>
    <property type="match status" value="1"/>
</dbReference>
<dbReference type="PANTHER" id="PTHR38765">
    <property type="entry name" value="DUF484 DOMAIN-CONTAINING PROTEIN"/>
    <property type="match status" value="1"/>
</dbReference>
<dbReference type="InterPro" id="IPR029016">
    <property type="entry name" value="GAF-like_dom_sf"/>
</dbReference>
<proteinExistence type="predicted"/>
<gene>
    <name evidence="1" type="ORF">H2021_03620</name>
</gene>
<evidence type="ECO:0000313" key="2">
    <source>
        <dbReference type="Proteomes" id="UP000585327"/>
    </source>
</evidence>
<comment type="caution">
    <text evidence="1">The sequence shown here is derived from an EMBL/GenBank/DDBJ whole genome shotgun (WGS) entry which is preliminary data.</text>
</comment>
<sequence>MAKKLDPKDVEIFLLENLDFFKEREALVTELKFGHPETQGASSLLERQIHKLRDEQKELMELLTNFMETATLNEDLFNKSKDLTLNILGTSSKEEMITIVESAFHKDFNVDSCQLSFYNNKDIENLENKIGLSLHKGAVHCGPYSKEKISMLFENESVESIVLAIFAVNGEIGILGLGSFDRSKYLGDEDTTFIQYIRDVIEKRLVTIKSNA</sequence>
<name>A0A838YWB4_9GAMM</name>
<dbReference type="InterPro" id="IPR007435">
    <property type="entry name" value="DUF484"/>
</dbReference>
<dbReference type="EMBL" id="JACETM010000040">
    <property type="protein sequence ID" value="MBA4724289.1"/>
    <property type="molecule type" value="Genomic_DNA"/>
</dbReference>
<protein>
    <submittedName>
        <fullName evidence="1">DUF484 family protein</fullName>
    </submittedName>
</protein>
<reference evidence="1 2" key="1">
    <citation type="submission" date="2020-06" db="EMBL/GenBank/DDBJ databases">
        <title>Dysbiosis in marine aquaculture revealed through microbiome analysis: reverse ecology for environmental sustainability.</title>
        <authorList>
            <person name="Haro-Moreno J.M."/>
            <person name="Coutinho F.H."/>
            <person name="Zaragoza-Solas A."/>
            <person name="Picazo A."/>
            <person name="Almagro-Moreno S."/>
            <person name="Lopez-Perez M."/>
        </authorList>
    </citation>
    <scope>NUCLEOTIDE SEQUENCE [LARGE SCALE GENOMIC DNA]</scope>
    <source>
        <strain evidence="1">MCMED-G42</strain>
    </source>
</reference>
<dbReference type="Proteomes" id="UP000585327">
    <property type="component" value="Unassembled WGS sequence"/>
</dbReference>
<evidence type="ECO:0000313" key="1">
    <source>
        <dbReference type="EMBL" id="MBA4724289.1"/>
    </source>
</evidence>
<dbReference type="Gene3D" id="3.30.450.40">
    <property type="match status" value="1"/>
</dbReference>
<organism evidence="1 2">
    <name type="scientific">SAR86 cluster bacterium</name>
    <dbReference type="NCBI Taxonomy" id="2030880"/>
    <lineage>
        <taxon>Bacteria</taxon>
        <taxon>Pseudomonadati</taxon>
        <taxon>Pseudomonadota</taxon>
        <taxon>Gammaproteobacteria</taxon>
        <taxon>SAR86 cluster</taxon>
    </lineage>
</organism>
<dbReference type="PANTHER" id="PTHR38765:SF1">
    <property type="entry name" value="DUF484 DOMAIN-CONTAINING PROTEIN"/>
    <property type="match status" value="1"/>
</dbReference>